<dbReference type="KEGG" id="mmob:F6R98_10025"/>
<dbReference type="PROSITE" id="PS51782">
    <property type="entry name" value="LYSM"/>
    <property type="match status" value="1"/>
</dbReference>
<dbReference type="Gene3D" id="3.10.350.10">
    <property type="entry name" value="LysM domain"/>
    <property type="match status" value="1"/>
</dbReference>
<dbReference type="SMART" id="SM00257">
    <property type="entry name" value="LysM"/>
    <property type="match status" value="1"/>
</dbReference>
<dbReference type="Proteomes" id="UP000325755">
    <property type="component" value="Chromosome"/>
</dbReference>
<dbReference type="Pfam" id="PF01476">
    <property type="entry name" value="LysM"/>
    <property type="match status" value="1"/>
</dbReference>
<comment type="subcellular location">
    <subcellularLocation>
        <location evidence="1">Cytoplasm</location>
    </subcellularLocation>
</comment>
<organism evidence="5 6">
    <name type="scientific">Candidatus Methylospira mobilis</name>
    <dbReference type="NCBI Taxonomy" id="1808979"/>
    <lineage>
        <taxon>Bacteria</taxon>
        <taxon>Pseudomonadati</taxon>
        <taxon>Pseudomonadota</taxon>
        <taxon>Gammaproteobacteria</taxon>
        <taxon>Methylococcales</taxon>
        <taxon>Methylococcaceae</taxon>
        <taxon>Candidatus Methylospira</taxon>
    </lineage>
</organism>
<dbReference type="EMBL" id="CP044205">
    <property type="protein sequence ID" value="QFY42907.1"/>
    <property type="molecule type" value="Genomic_DNA"/>
</dbReference>
<keyword evidence="2" id="KW-0963">Cytoplasm</keyword>
<evidence type="ECO:0000256" key="1">
    <source>
        <dbReference type="ARBA" id="ARBA00004496"/>
    </source>
</evidence>
<gene>
    <name evidence="5" type="primary">lysM</name>
    <name evidence="5" type="ORF">F6R98_10025</name>
</gene>
<evidence type="ECO:0000256" key="3">
    <source>
        <dbReference type="ARBA" id="ARBA00072219"/>
    </source>
</evidence>
<dbReference type="FunCoup" id="A0A5Q0BLD0">
    <property type="interactions" value="41"/>
</dbReference>
<keyword evidence="6" id="KW-1185">Reference proteome</keyword>
<dbReference type="GO" id="GO:0005737">
    <property type="term" value="C:cytoplasm"/>
    <property type="evidence" value="ECO:0007669"/>
    <property type="project" value="UniProtKB-SubCell"/>
</dbReference>
<dbReference type="NCBIfam" id="NF008399">
    <property type="entry name" value="PRK11198.1"/>
    <property type="match status" value="1"/>
</dbReference>
<feature type="domain" description="LysM" evidence="4">
    <location>
        <begin position="105"/>
        <end position="154"/>
    </location>
</feature>
<dbReference type="PANTHER" id="PTHR34700">
    <property type="entry name" value="POTASSIUM BINDING PROTEIN KBP"/>
    <property type="match status" value="1"/>
</dbReference>
<dbReference type="PANTHER" id="PTHR34700:SF8">
    <property type="entry name" value="POTASSIUM BINDING PROTEIN KBP"/>
    <property type="match status" value="1"/>
</dbReference>
<dbReference type="InterPro" id="IPR052196">
    <property type="entry name" value="Bact_Kbp"/>
</dbReference>
<evidence type="ECO:0000256" key="2">
    <source>
        <dbReference type="ARBA" id="ARBA00022490"/>
    </source>
</evidence>
<dbReference type="RefSeq" id="WP_153248897.1">
    <property type="nucleotide sequence ID" value="NZ_CP044205.1"/>
</dbReference>
<dbReference type="SUPFAM" id="SSF54106">
    <property type="entry name" value="LysM domain"/>
    <property type="match status" value="1"/>
</dbReference>
<dbReference type="OrthoDB" id="370541at2"/>
<evidence type="ECO:0000259" key="4">
    <source>
        <dbReference type="PROSITE" id="PS51782"/>
    </source>
</evidence>
<accession>A0A5Q0BLD0</accession>
<dbReference type="InterPro" id="IPR018392">
    <property type="entry name" value="LysM"/>
</dbReference>
<sequence length="161" mass="16744">MGLFSFIKDAGEKLLGGASSEDQESANRSASAAITAHVQSLQLPVTELHVAVEKAAHSAEVSGSVPDQETCEKVILACGNVEGIDSINDKLYIAGNNGAATGEAVFHTVAGGETLSAIAKKHYGNANGYTAIFEANKPMLKHPDKIYPGQVLRIPPQTASV</sequence>
<dbReference type="InterPro" id="IPR036779">
    <property type="entry name" value="LysM_dom_sf"/>
</dbReference>
<dbReference type="FunFam" id="3.10.350.10:FF:000001">
    <property type="entry name" value="Peptidoglycan-binding protein LysM"/>
    <property type="match status" value="1"/>
</dbReference>
<evidence type="ECO:0000313" key="5">
    <source>
        <dbReference type="EMBL" id="QFY42907.1"/>
    </source>
</evidence>
<name>A0A5Q0BLD0_9GAMM</name>
<reference evidence="5 6" key="1">
    <citation type="submission" date="2019-09" db="EMBL/GenBank/DDBJ databases">
        <title>Ecophysiology of the spiral-shaped methanotroph Methylospira mobilis as revealed by the complete genome sequence.</title>
        <authorList>
            <person name="Oshkin I.Y."/>
            <person name="Dedysh S.N."/>
            <person name="Miroshnikov K."/>
            <person name="Danilova O.V."/>
            <person name="Hakobyan A."/>
            <person name="Liesack W."/>
        </authorList>
    </citation>
    <scope>NUCLEOTIDE SEQUENCE [LARGE SCALE GENOMIC DNA]</scope>
    <source>
        <strain evidence="5 6">Shm1</strain>
    </source>
</reference>
<dbReference type="AlphaFoldDB" id="A0A5Q0BLD0"/>
<dbReference type="InParanoid" id="A0A5Q0BLD0"/>
<evidence type="ECO:0000313" key="6">
    <source>
        <dbReference type="Proteomes" id="UP000325755"/>
    </source>
</evidence>
<protein>
    <recommendedName>
        <fullName evidence="3">Potassium binding protein Kbp</fullName>
    </recommendedName>
</protein>
<proteinExistence type="predicted"/>
<dbReference type="CDD" id="cd00118">
    <property type="entry name" value="LysM"/>
    <property type="match status" value="1"/>
</dbReference>